<feature type="compositionally biased region" description="Basic residues" evidence="1">
    <location>
        <begin position="72"/>
        <end position="116"/>
    </location>
</feature>
<reference evidence="2" key="1">
    <citation type="journal article" date="2021" name="Virus">
        <title>The discovery, distribution and diversity of DNA viruses associated with Drosophila melanogaster in Europe.</title>
        <authorList>
            <person name="Wallace M.A."/>
            <person name="Coffman K.A."/>
            <person name="Gilbert C."/>
            <person name="Ravindran S."/>
            <person name="Albery G.F."/>
            <person name="Abbott J."/>
            <person name="Argyridou E."/>
            <person name="Bellosta P."/>
            <person name="Betancourt A.J."/>
            <person name="Colinet H."/>
            <person name="Eric K."/>
            <person name="Glaser-Schmitt A."/>
            <person name="Grath S."/>
            <person name="Jelic M."/>
            <person name="Kankare M."/>
            <person name="Kozeretska I."/>
            <person name="Loeschcke V."/>
            <person name="Montchamp-Moreau C."/>
            <person name="Ometto L."/>
            <person name="Onder B.S."/>
            <person name="Orengo D.J."/>
            <person name="Parsch J."/>
            <person name="Pascual M."/>
            <person name="Patenkovic A."/>
            <person name="Puerma E."/>
            <person name="Ritchie M.G."/>
            <person name="Rota-Stabelli O."/>
            <person name="Schou M.F."/>
            <person name="Serga S.V."/>
            <person name="Stamenkovic-Radak M."/>
            <person name="Tanaskovic M."/>
            <person name="Veselinovic M.S."/>
            <person name="Vieira J."/>
            <person name="Vieira C.P."/>
            <person name="Kapun M."/>
            <person name="Flatt T."/>
            <person name="Gonzalez J."/>
            <person name="Staubach F."/>
            <person name="Obbard D.J."/>
        </authorList>
    </citation>
    <scope>NUCLEOTIDE SEQUENCE</scope>
    <source>
        <strain evidence="2">Filamentous_ES_Gim_15_30_pool</strain>
    </source>
</reference>
<gene>
    <name evidence="2" type="primary">ORF60</name>
</gene>
<feature type="compositionally biased region" description="Polar residues" evidence="1">
    <location>
        <begin position="37"/>
        <end position="46"/>
    </location>
</feature>
<sequence>MDPFDRSNDCYIYSPSEEFKRKREISKNIISQIIPNTSSISPTMKTCSWRRRAKSPSRIIRRRSRSPSPVFKRSHYKRSSAVGRRRSRSPSPRRRPQQQQRRRRRRSKSPSASRKR</sequence>
<protein>
    <submittedName>
        <fullName evidence="2">Uncharacterized protein</fullName>
    </submittedName>
</protein>
<feature type="region of interest" description="Disordered" evidence="1">
    <location>
        <begin position="37"/>
        <end position="116"/>
    </location>
</feature>
<organism evidence="2">
    <name type="scientific">Drosophila-associated filamentous virus</name>
    <dbReference type="NCBI Taxonomy" id="2743186"/>
    <lineage>
        <taxon>Viruses</taxon>
    </lineage>
</organism>
<evidence type="ECO:0000256" key="1">
    <source>
        <dbReference type="SAM" id="MobiDB-lite"/>
    </source>
</evidence>
<accession>A0A6M9U029</accession>
<proteinExistence type="predicted"/>
<feature type="compositionally biased region" description="Basic residues" evidence="1">
    <location>
        <begin position="48"/>
        <end position="65"/>
    </location>
</feature>
<name>A0A6M9U029_9VIRU</name>
<dbReference type="EMBL" id="MT496838">
    <property type="protein sequence ID" value="QKN22514.1"/>
    <property type="molecule type" value="Genomic_DNA"/>
</dbReference>
<evidence type="ECO:0000313" key="2">
    <source>
        <dbReference type="EMBL" id="QKN22514.1"/>
    </source>
</evidence>